<reference evidence="4" key="1">
    <citation type="submission" date="2021-12" db="EMBL/GenBank/DDBJ databases">
        <authorList>
            <person name="King R."/>
        </authorList>
    </citation>
    <scope>NUCLEOTIDE SEQUENCE</scope>
</reference>
<feature type="domain" description="Fibronectin type-III" evidence="3">
    <location>
        <begin position="88"/>
        <end position="177"/>
    </location>
</feature>
<protein>
    <recommendedName>
        <fullName evidence="3">Fibronectin type-III domain-containing protein</fullName>
    </recommendedName>
</protein>
<feature type="transmembrane region" description="Helical" evidence="2">
    <location>
        <begin position="200"/>
        <end position="224"/>
    </location>
</feature>
<keyword evidence="5" id="KW-1185">Reference proteome</keyword>
<proteinExistence type="predicted"/>
<dbReference type="PANTHER" id="PTHR23278:SF19">
    <property type="entry name" value="OBSCURIN"/>
    <property type="match status" value="1"/>
</dbReference>
<dbReference type="OrthoDB" id="10048737at2759"/>
<dbReference type="SUPFAM" id="SSF49265">
    <property type="entry name" value="Fibronectin type III"/>
    <property type="match status" value="1"/>
</dbReference>
<dbReference type="InterPro" id="IPR036116">
    <property type="entry name" value="FN3_sf"/>
</dbReference>
<dbReference type="PANTHER" id="PTHR23278">
    <property type="entry name" value="SIDESTEP PROTEIN"/>
    <property type="match status" value="1"/>
</dbReference>
<keyword evidence="2" id="KW-1133">Transmembrane helix</keyword>
<keyword evidence="2" id="KW-0472">Membrane</keyword>
<organism evidence="4 5">
    <name type="scientific">Brassicogethes aeneus</name>
    <name type="common">Rape pollen beetle</name>
    <name type="synonym">Meligethes aeneus</name>
    <dbReference type="NCBI Taxonomy" id="1431903"/>
    <lineage>
        <taxon>Eukaryota</taxon>
        <taxon>Metazoa</taxon>
        <taxon>Ecdysozoa</taxon>
        <taxon>Arthropoda</taxon>
        <taxon>Hexapoda</taxon>
        <taxon>Insecta</taxon>
        <taxon>Pterygota</taxon>
        <taxon>Neoptera</taxon>
        <taxon>Endopterygota</taxon>
        <taxon>Coleoptera</taxon>
        <taxon>Polyphaga</taxon>
        <taxon>Cucujiformia</taxon>
        <taxon>Nitidulidae</taxon>
        <taxon>Meligethinae</taxon>
        <taxon>Brassicogethes</taxon>
    </lineage>
</organism>
<dbReference type="AlphaFoldDB" id="A0A9P0FEN7"/>
<evidence type="ECO:0000256" key="2">
    <source>
        <dbReference type="SAM" id="Phobius"/>
    </source>
</evidence>
<feature type="compositionally biased region" description="Polar residues" evidence="1">
    <location>
        <begin position="248"/>
        <end position="260"/>
    </location>
</feature>
<evidence type="ECO:0000256" key="1">
    <source>
        <dbReference type="SAM" id="MobiDB-lite"/>
    </source>
</evidence>
<sequence length="340" mass="37136">MININKQNKDSTVDAEPAASLYRWSFNSTPGISRELNEYTSGTGNSVLTYMPRVAADYGTLQCWGKNALGTQRVPCTYHIVPAGKPDPPHSCSVLNVTHHSALITCKKGFDGGQRQKFVLVLSMGENVISNMSSSTIPEFYIPNLEATQDYSTMVSSFNLKGFSKPTMPLVFHTLPAPGLKEQRRSTEPSESKVGSTGPWLYILLAAGSTLIVAAAIGAIIFAIRRFRVESPVRNPRTRSPKMDGGPSVSSLDPRTSNPYTDEMAMDDNNPDLIPPANESFSEGLLDSSIVPYTITARPSQKRNSATQMPVKPYHVTWAPILQSRNCSTQTPLPHKESSV</sequence>
<gene>
    <name evidence="4" type="ORF">MELIAE_LOCUS3915</name>
</gene>
<dbReference type="PROSITE" id="PS50853">
    <property type="entry name" value="FN3"/>
    <property type="match status" value="1"/>
</dbReference>
<dbReference type="InterPro" id="IPR013783">
    <property type="entry name" value="Ig-like_fold"/>
</dbReference>
<dbReference type="SUPFAM" id="SSF48726">
    <property type="entry name" value="Immunoglobulin"/>
    <property type="match status" value="1"/>
</dbReference>
<dbReference type="Proteomes" id="UP001154078">
    <property type="component" value="Chromosome 2"/>
</dbReference>
<evidence type="ECO:0000259" key="3">
    <source>
        <dbReference type="PROSITE" id="PS50853"/>
    </source>
</evidence>
<dbReference type="EMBL" id="OV121133">
    <property type="protein sequence ID" value="CAH0551270.1"/>
    <property type="molecule type" value="Genomic_DNA"/>
</dbReference>
<accession>A0A9P0FEN7</accession>
<feature type="region of interest" description="Disordered" evidence="1">
    <location>
        <begin position="234"/>
        <end position="279"/>
    </location>
</feature>
<dbReference type="Gene3D" id="2.60.40.10">
    <property type="entry name" value="Immunoglobulins"/>
    <property type="match status" value="1"/>
</dbReference>
<evidence type="ECO:0000313" key="4">
    <source>
        <dbReference type="EMBL" id="CAH0551270.1"/>
    </source>
</evidence>
<name>A0A9P0FEN7_BRAAE</name>
<dbReference type="InterPro" id="IPR036179">
    <property type="entry name" value="Ig-like_dom_sf"/>
</dbReference>
<evidence type="ECO:0000313" key="5">
    <source>
        <dbReference type="Proteomes" id="UP001154078"/>
    </source>
</evidence>
<dbReference type="InterPro" id="IPR003961">
    <property type="entry name" value="FN3_dom"/>
</dbReference>
<keyword evidence="2" id="KW-0812">Transmembrane</keyword>